<keyword evidence="2" id="KW-1185">Reference proteome</keyword>
<proteinExistence type="predicted"/>
<reference evidence="1" key="2">
    <citation type="submission" date="2025-09" db="UniProtKB">
        <authorList>
            <consortium name="Ensembl"/>
        </authorList>
    </citation>
    <scope>IDENTIFICATION</scope>
</reference>
<dbReference type="AlphaFoldDB" id="A0A8C9IX06"/>
<dbReference type="Ensembl" id="ENSPTET00000057588.1">
    <property type="protein sequence ID" value="ENSPTEP00000043220.1"/>
    <property type="gene ID" value="ENSPTEG00000039387.1"/>
</dbReference>
<accession>A0A8C9IX06</accession>
<reference evidence="1" key="1">
    <citation type="submission" date="2025-08" db="UniProtKB">
        <authorList>
            <consortium name="Ensembl"/>
        </authorList>
    </citation>
    <scope>IDENTIFICATION</scope>
</reference>
<sequence>MSNSLPLHIFRFFSLYYDTVFFSCFKVRFSQVKLKLCNQMHCENLPMHILKNLNNKNIKFQQFFKLGLFHTYCTSPKEQIILAIVTVLGCF</sequence>
<evidence type="ECO:0000313" key="2">
    <source>
        <dbReference type="Proteomes" id="UP000694416"/>
    </source>
</evidence>
<protein>
    <submittedName>
        <fullName evidence="1">Uncharacterized protein</fullName>
    </submittedName>
</protein>
<dbReference type="Proteomes" id="UP000694416">
    <property type="component" value="Unplaced"/>
</dbReference>
<organism evidence="1 2">
    <name type="scientific">Piliocolobus tephrosceles</name>
    <name type="common">Ugandan red Colobus</name>
    <dbReference type="NCBI Taxonomy" id="591936"/>
    <lineage>
        <taxon>Eukaryota</taxon>
        <taxon>Metazoa</taxon>
        <taxon>Chordata</taxon>
        <taxon>Craniata</taxon>
        <taxon>Vertebrata</taxon>
        <taxon>Euteleostomi</taxon>
        <taxon>Mammalia</taxon>
        <taxon>Eutheria</taxon>
        <taxon>Euarchontoglires</taxon>
        <taxon>Primates</taxon>
        <taxon>Haplorrhini</taxon>
        <taxon>Catarrhini</taxon>
        <taxon>Cercopithecidae</taxon>
        <taxon>Colobinae</taxon>
        <taxon>Piliocolobus</taxon>
    </lineage>
</organism>
<name>A0A8C9IX06_9PRIM</name>
<evidence type="ECO:0000313" key="1">
    <source>
        <dbReference type="Ensembl" id="ENSPTEP00000043220.1"/>
    </source>
</evidence>